<evidence type="ECO:0000313" key="4">
    <source>
        <dbReference type="Proteomes" id="UP000182860"/>
    </source>
</evidence>
<comment type="caution">
    <text evidence="3">The sequence shown here is derived from an EMBL/GenBank/DDBJ whole genome shotgun (WGS) entry which is preliminary data.</text>
</comment>
<evidence type="ECO:0000313" key="3">
    <source>
        <dbReference type="EMBL" id="OIO07630.1"/>
    </source>
</evidence>
<accession>A0A1J4TAW7</accession>
<dbReference type="CDD" id="cd02440">
    <property type="entry name" value="AdoMet_MTases"/>
    <property type="match status" value="1"/>
</dbReference>
<gene>
    <name evidence="3" type="ORF">AUJ35_01750</name>
</gene>
<name>A0A1J4TAW7_9BACT</name>
<keyword evidence="1" id="KW-0489">Methyltransferase</keyword>
<dbReference type="GO" id="GO:0032259">
    <property type="term" value="P:methylation"/>
    <property type="evidence" value="ECO:0007669"/>
    <property type="project" value="UniProtKB-KW"/>
</dbReference>
<dbReference type="EMBL" id="MNUV01000032">
    <property type="protein sequence ID" value="OIO07630.1"/>
    <property type="molecule type" value="Genomic_DNA"/>
</dbReference>
<dbReference type="InterPro" id="IPR051422">
    <property type="entry name" value="AlkB_tRNA_MeTrf/Diox"/>
</dbReference>
<dbReference type="PANTHER" id="PTHR13069:SF21">
    <property type="entry name" value="ALKYLATED DNA REPAIR PROTEIN ALKB HOMOLOG 8"/>
    <property type="match status" value="1"/>
</dbReference>
<dbReference type="GO" id="GO:0008168">
    <property type="term" value="F:methyltransferase activity"/>
    <property type="evidence" value="ECO:0007669"/>
    <property type="project" value="UniProtKB-KW"/>
</dbReference>
<dbReference type="SUPFAM" id="SSF53335">
    <property type="entry name" value="S-adenosyl-L-methionine-dependent methyltransferases"/>
    <property type="match status" value="1"/>
</dbReference>
<reference evidence="3 4" key="1">
    <citation type="journal article" date="2016" name="Environ. Microbiol.">
        <title>Genomic resolution of a cold subsurface aquifer community provides metabolic insights for novel microbes adapted to high CO concentrations.</title>
        <authorList>
            <person name="Probst A.J."/>
            <person name="Castelle C.J."/>
            <person name="Singh A."/>
            <person name="Brown C.T."/>
            <person name="Anantharaman K."/>
            <person name="Sharon I."/>
            <person name="Hug L.A."/>
            <person name="Burstein D."/>
            <person name="Emerson J.B."/>
            <person name="Thomas B.C."/>
            <person name="Banfield J.F."/>
        </authorList>
    </citation>
    <scope>NUCLEOTIDE SEQUENCE [LARGE SCALE GENOMIC DNA]</scope>
    <source>
        <strain evidence="3">CG1_02_41_21</strain>
    </source>
</reference>
<protein>
    <submittedName>
        <fullName evidence="3">Uncharacterized protein</fullName>
    </submittedName>
</protein>
<dbReference type="Gene3D" id="3.40.50.150">
    <property type="entry name" value="Vaccinia Virus protein VP39"/>
    <property type="match status" value="1"/>
</dbReference>
<keyword evidence="2" id="KW-0808">Transferase</keyword>
<sequence>MNKSTRDKILHIVKTNYSDIAGEFNATRQKYIWPGLNEFTSDLKTGSRVLDVGCGQGRLLEILADKKINYLGVDSSRELIELAQKNYSNYKFLVSDVLSLDRMAESDFDYVFSVAVLHHLPGKKLPIEALRQMAAKLAVDGRMIISVWNLWSQTKYLKLIILSYFKYLFSENKLDWGDILFFWKNSQGAQVSLRYYHAFSVWELKKISRRANLKIIKIVKDKFNYYLVLQKP</sequence>
<dbReference type="InterPro" id="IPR029063">
    <property type="entry name" value="SAM-dependent_MTases_sf"/>
</dbReference>
<evidence type="ECO:0000256" key="2">
    <source>
        <dbReference type="ARBA" id="ARBA00022679"/>
    </source>
</evidence>
<dbReference type="Proteomes" id="UP000182860">
    <property type="component" value="Unassembled WGS sequence"/>
</dbReference>
<organism evidence="3 4">
    <name type="scientific">Candidatus Falkowbacteria bacterium CG1_02_41_21</name>
    <dbReference type="NCBI Taxonomy" id="1805147"/>
    <lineage>
        <taxon>Bacteria</taxon>
        <taxon>Candidatus Falkowiibacteriota</taxon>
    </lineage>
</organism>
<dbReference type="Pfam" id="PF13489">
    <property type="entry name" value="Methyltransf_23"/>
    <property type="match status" value="1"/>
</dbReference>
<dbReference type="AlphaFoldDB" id="A0A1J4TAW7"/>
<proteinExistence type="predicted"/>
<evidence type="ECO:0000256" key="1">
    <source>
        <dbReference type="ARBA" id="ARBA00022603"/>
    </source>
</evidence>
<dbReference type="PANTHER" id="PTHR13069">
    <property type="entry name" value="ALKYLATED DNA REPAIR PROTEIN ALKB HOMOLOG 8"/>
    <property type="match status" value="1"/>
</dbReference>